<dbReference type="PATRIC" id="fig|28116.10.peg.2369"/>
<dbReference type="Pfam" id="PF13149">
    <property type="entry name" value="Mfa_like_1"/>
    <property type="match status" value="1"/>
</dbReference>
<organism evidence="4 10">
    <name type="scientific">Bacteroides ovatus</name>
    <dbReference type="NCBI Taxonomy" id="28116"/>
    <lineage>
        <taxon>Bacteria</taxon>
        <taxon>Pseudomonadati</taxon>
        <taxon>Bacteroidota</taxon>
        <taxon>Bacteroidia</taxon>
        <taxon>Bacteroidales</taxon>
        <taxon>Bacteroidaceae</taxon>
        <taxon>Bacteroides</taxon>
    </lineage>
</organism>
<protein>
    <submittedName>
        <fullName evidence="5">Fimbrillin family protein</fullName>
    </submittedName>
    <submittedName>
        <fullName evidence="6">Fimbrillin-like</fullName>
    </submittedName>
</protein>
<evidence type="ECO:0000313" key="7">
    <source>
        <dbReference type="Proteomes" id="UP000181870"/>
    </source>
</evidence>
<feature type="signal peptide" evidence="1">
    <location>
        <begin position="1"/>
        <end position="21"/>
    </location>
</feature>
<dbReference type="InterPro" id="IPR042278">
    <property type="entry name" value="Mfa-like_1_N"/>
</dbReference>
<dbReference type="EMBL" id="VWFO01000007">
    <property type="protein sequence ID" value="KAA4664998.1"/>
    <property type="molecule type" value="Genomic_DNA"/>
</dbReference>
<dbReference type="InterPro" id="IPR025049">
    <property type="entry name" value="Mfa-like_1"/>
</dbReference>
<dbReference type="CDD" id="cd13120">
    <property type="entry name" value="BF2867_like_N"/>
    <property type="match status" value="1"/>
</dbReference>
<evidence type="ECO:0000313" key="4">
    <source>
        <dbReference type="EMBL" id="KAA4664998.1"/>
    </source>
</evidence>
<feature type="chain" id="PRO_5014531266" evidence="1">
    <location>
        <begin position="22"/>
        <end position="529"/>
    </location>
</feature>
<evidence type="ECO:0000313" key="3">
    <source>
        <dbReference type="EMBL" id="KAA3953027.1"/>
    </source>
</evidence>
<dbReference type="EMBL" id="FNDO01000006">
    <property type="protein sequence ID" value="SDH45756.1"/>
    <property type="molecule type" value="Genomic_DNA"/>
</dbReference>
<dbReference type="Proteomes" id="UP000323717">
    <property type="component" value="Unassembled WGS sequence"/>
</dbReference>
<dbReference type="Proteomes" id="UP000435985">
    <property type="component" value="Unassembled WGS sequence"/>
</dbReference>
<evidence type="ECO:0000313" key="9">
    <source>
        <dbReference type="Proteomes" id="UP000365824"/>
    </source>
</evidence>
<evidence type="ECO:0000313" key="6">
    <source>
        <dbReference type="EMBL" id="SDH45756.1"/>
    </source>
</evidence>
<proteinExistence type="predicted"/>
<dbReference type="EMBL" id="VWLB01000006">
    <property type="protein sequence ID" value="KAA3930247.1"/>
    <property type="molecule type" value="Genomic_DNA"/>
</dbReference>
<gene>
    <name evidence="4" type="ORF">F3B98_08115</name>
    <name evidence="3" type="ORF">F3D71_07210</name>
    <name evidence="2" type="ORF">F3F25_05450</name>
    <name evidence="5" type="ORF">PO382_12795</name>
    <name evidence="6" type="ORF">SAMN05192582_100634</name>
</gene>
<dbReference type="PROSITE" id="PS51257">
    <property type="entry name" value="PROKAR_LIPOPROTEIN"/>
    <property type="match status" value="1"/>
</dbReference>
<evidence type="ECO:0000313" key="8">
    <source>
        <dbReference type="Proteomes" id="UP000323717"/>
    </source>
</evidence>
<dbReference type="RefSeq" id="WP_004308514.1">
    <property type="nucleotide sequence ID" value="NZ_CAAKNR010000149.1"/>
</dbReference>
<dbReference type="AlphaFoldDB" id="A0A139L661"/>
<dbReference type="Proteomes" id="UP000181870">
    <property type="component" value="Unassembled WGS sequence"/>
</dbReference>
<dbReference type="Gene3D" id="2.60.40.3570">
    <property type="match status" value="1"/>
</dbReference>
<keyword evidence="1" id="KW-0732">Signal</keyword>
<dbReference type="Gene3D" id="2.60.40.2620">
    <property type="entry name" value="Fimbrillin-like"/>
    <property type="match status" value="1"/>
</dbReference>
<evidence type="ECO:0000313" key="2">
    <source>
        <dbReference type="EMBL" id="KAA3930247.1"/>
    </source>
</evidence>
<accession>A0A139L661</accession>
<name>A0A139L661_BACOV</name>
<evidence type="ECO:0000313" key="10">
    <source>
        <dbReference type="Proteomes" id="UP000435985"/>
    </source>
</evidence>
<reference evidence="5" key="3">
    <citation type="submission" date="2022-10" db="EMBL/GenBank/DDBJ databases">
        <title>Human gut microbiome strain richness.</title>
        <authorList>
            <person name="Chen-Liaw A."/>
        </authorList>
    </citation>
    <scope>NUCLEOTIDE SEQUENCE</scope>
    <source>
        <strain evidence="5">BSD2780120875st1_E1_BSD2780120875_150330</strain>
    </source>
</reference>
<dbReference type="Proteomes" id="UP000365824">
    <property type="component" value="Unassembled WGS sequence"/>
</dbReference>
<evidence type="ECO:0000313" key="5">
    <source>
        <dbReference type="EMBL" id="MDC2743100.1"/>
    </source>
</evidence>
<dbReference type="EMBL" id="VWLE01000069">
    <property type="protein sequence ID" value="KAA3953027.1"/>
    <property type="molecule type" value="Genomic_DNA"/>
</dbReference>
<sequence length="529" mass="58814">MRYCKFIFVIYVLLGSFLMVACSQDEDAKLAVNSNILKIEVVDSSIQQNGNVSRAVTDVTYKTTFSDGDAIGIFAVNSDKEVFIKNVLATYNDGIWGIDGGRLSCTEDLETVTFYAYYPYKENITIDMTKEDPFETIVGNWTVDTDLSGDRYTNNDLMTGEASADGSTITFVMNHRMALMVAELPSVTYNFTNEVSPELPSYSVSLREVKFSIGEQVIIPYYDKETTTYRVLVNPTKKVEQIGGSFISSVDNGLKKYSIDATKLKAGEYIYCEIDGGLQTVDHELKVGDLIYSNGALASVDDNAPVSDDCVGVVYFVGNPMPSVLYPFTEDNEFTYSERQDALLRDHPGCTHGLVLGLKENTNIVFGEKDEIRVWYRTEFAERNSYIDLSPMGWDGSASTGTLNGTSRDQRLGYNHTEVIKKYAEAKNKSLLVNSLNNYNLVAPSISSGWFIPSVGDLRAMVTNWETMNTQLGKITGSDGLKNDMYYWSSTERNNTSIFGVQLTSSGSTKVDGLKYDRPGVSSRYVFAF</sequence>
<reference evidence="8 9" key="2">
    <citation type="journal article" date="2019" name="Nat. Med.">
        <title>A library of human gut bacterial isolates paired with longitudinal multiomics data enables mechanistic microbiome research.</title>
        <authorList>
            <person name="Poyet M."/>
            <person name="Groussin M."/>
            <person name="Gibbons S.M."/>
            <person name="Avila-Pacheco J."/>
            <person name="Jiang X."/>
            <person name="Kearney S.M."/>
            <person name="Perrotta A.R."/>
            <person name="Berdy B."/>
            <person name="Zhao S."/>
            <person name="Lieberman T.D."/>
            <person name="Swanson P.K."/>
            <person name="Smith M."/>
            <person name="Roesemann S."/>
            <person name="Alexander J.E."/>
            <person name="Rich S.A."/>
            <person name="Livny J."/>
            <person name="Vlamakis H."/>
            <person name="Clish C."/>
            <person name="Bullock K."/>
            <person name="Deik A."/>
            <person name="Scott J."/>
            <person name="Pierce K.A."/>
            <person name="Xavier R.J."/>
            <person name="Alm E.J."/>
        </authorList>
    </citation>
    <scope>NUCLEOTIDE SEQUENCE [LARGE SCALE GENOMIC DNA]</scope>
    <source>
        <strain evidence="4 10">BIOML-A14</strain>
        <strain evidence="2 9">BIOML-A160</strain>
        <strain evidence="3 8">BIOML-A163</strain>
    </source>
</reference>
<reference evidence="6 7" key="1">
    <citation type="submission" date="2016-10" db="EMBL/GenBank/DDBJ databases">
        <authorList>
            <person name="de Groot N.N."/>
        </authorList>
    </citation>
    <scope>NUCLEOTIDE SEQUENCE [LARGE SCALE GENOMIC DNA]</scope>
    <source>
        <strain evidence="6 7">NLAE-zl-C57</strain>
    </source>
</reference>
<dbReference type="GeneID" id="69483700"/>
<dbReference type="EMBL" id="JAQNZF010000015">
    <property type="protein sequence ID" value="MDC2743100.1"/>
    <property type="molecule type" value="Genomic_DNA"/>
</dbReference>
<evidence type="ECO:0000256" key="1">
    <source>
        <dbReference type="SAM" id="SignalP"/>
    </source>
</evidence>
<dbReference type="Proteomes" id="UP001219389">
    <property type="component" value="Unassembled WGS sequence"/>
</dbReference>